<organism evidence="2 3">
    <name type="scientific">Rhizobium aquaticum</name>
    <dbReference type="NCBI Taxonomy" id="1549636"/>
    <lineage>
        <taxon>Bacteria</taxon>
        <taxon>Pseudomonadati</taxon>
        <taxon>Pseudomonadota</taxon>
        <taxon>Alphaproteobacteria</taxon>
        <taxon>Hyphomicrobiales</taxon>
        <taxon>Rhizobiaceae</taxon>
        <taxon>Rhizobium/Agrobacterium group</taxon>
        <taxon>Rhizobium</taxon>
    </lineage>
</organism>
<evidence type="ECO:0000313" key="3">
    <source>
        <dbReference type="Proteomes" id="UP001549047"/>
    </source>
</evidence>
<dbReference type="PANTHER" id="PTHR43685">
    <property type="entry name" value="GLYCOSYLTRANSFERASE"/>
    <property type="match status" value="1"/>
</dbReference>
<proteinExistence type="predicted"/>
<protein>
    <submittedName>
        <fullName evidence="2">Glycosyltransferase involved in cell wall biosynthesis</fullName>
    </submittedName>
</protein>
<name>A0ABV2IVR0_9HYPH</name>
<dbReference type="SUPFAM" id="SSF53448">
    <property type="entry name" value="Nucleotide-diphospho-sugar transferases"/>
    <property type="match status" value="1"/>
</dbReference>
<dbReference type="Proteomes" id="UP001549047">
    <property type="component" value="Unassembled WGS sequence"/>
</dbReference>
<dbReference type="Pfam" id="PF00535">
    <property type="entry name" value="Glycos_transf_2"/>
    <property type="match status" value="1"/>
</dbReference>
<keyword evidence="3" id="KW-1185">Reference proteome</keyword>
<dbReference type="RefSeq" id="WP_354554255.1">
    <property type="nucleotide sequence ID" value="NZ_JBEPMB010000001.1"/>
</dbReference>
<dbReference type="InterPro" id="IPR001173">
    <property type="entry name" value="Glyco_trans_2-like"/>
</dbReference>
<dbReference type="Gene3D" id="3.90.550.10">
    <property type="entry name" value="Spore Coat Polysaccharide Biosynthesis Protein SpsA, Chain A"/>
    <property type="match status" value="1"/>
</dbReference>
<feature type="domain" description="Glycosyltransferase 2-like" evidence="1">
    <location>
        <begin position="30"/>
        <end position="129"/>
    </location>
</feature>
<dbReference type="InterPro" id="IPR050834">
    <property type="entry name" value="Glycosyltransf_2"/>
</dbReference>
<reference evidence="2 3" key="1">
    <citation type="submission" date="2024-06" db="EMBL/GenBank/DDBJ databases">
        <title>Genomic Encyclopedia of Type Strains, Phase IV (KMG-IV): sequencing the most valuable type-strain genomes for metagenomic binning, comparative biology and taxonomic classification.</title>
        <authorList>
            <person name="Goeker M."/>
        </authorList>
    </citation>
    <scope>NUCLEOTIDE SEQUENCE [LARGE SCALE GENOMIC DNA]</scope>
    <source>
        <strain evidence="2 3">DSM 29780</strain>
    </source>
</reference>
<dbReference type="PANTHER" id="PTHR43685:SF2">
    <property type="entry name" value="GLYCOSYLTRANSFERASE 2-LIKE DOMAIN-CONTAINING PROTEIN"/>
    <property type="match status" value="1"/>
</dbReference>
<dbReference type="InterPro" id="IPR029044">
    <property type="entry name" value="Nucleotide-diphossugar_trans"/>
</dbReference>
<dbReference type="EMBL" id="JBEPMB010000001">
    <property type="protein sequence ID" value="MET3611870.1"/>
    <property type="molecule type" value="Genomic_DNA"/>
</dbReference>
<evidence type="ECO:0000313" key="2">
    <source>
        <dbReference type="EMBL" id="MET3611870.1"/>
    </source>
</evidence>
<evidence type="ECO:0000259" key="1">
    <source>
        <dbReference type="Pfam" id="PF00535"/>
    </source>
</evidence>
<comment type="caution">
    <text evidence="2">The sequence shown here is derived from an EMBL/GenBank/DDBJ whole genome shotgun (WGS) entry which is preliminary data.</text>
</comment>
<accession>A0ABV2IVR0</accession>
<sequence length="294" mass="33485">MPQEPSVNINPPLISMVASTLGRDVEMRLLLDTLSAQDDNRFELIVVDQNADDRLVPILAVYEDRFPIRHIRSKEKGLDRGRNLGARHATGEWLLFPDDDSWYPADFLKTLRRLIETEPADIYSGRSLNKDGKEIMVSFVAEDAEISRANIWHVLIEWVIVFRAETYRKAGGFDEDLGAGSGTPWNSGEGQDLVLRCLSQGAKGYFRRALYGFHPEEQPNANPDAHIAKMYGYSRGKGFVMRRHGYSFFEFLPELLRPAAGFLVYTVTGKPTLARRSLAMLRGRLYGWRNFKSR</sequence>
<gene>
    <name evidence="2" type="ORF">ABID16_000175</name>
</gene>